<organism evidence="3 4">
    <name type="scientific">Candidatus Kuenenbacteria bacterium CG1_02_38_13</name>
    <dbReference type="NCBI Taxonomy" id="1805235"/>
    <lineage>
        <taxon>Bacteria</taxon>
        <taxon>Candidatus Kueneniibacteriota</taxon>
    </lineage>
</organism>
<dbReference type="Proteomes" id="UP000182465">
    <property type="component" value="Unassembled WGS sequence"/>
</dbReference>
<dbReference type="GO" id="GO:0009432">
    <property type="term" value="P:SOS response"/>
    <property type="evidence" value="ECO:0007669"/>
    <property type="project" value="TreeGrafter"/>
</dbReference>
<accession>A0A1J4U1M4</accession>
<dbReference type="GO" id="GO:0005524">
    <property type="term" value="F:ATP binding"/>
    <property type="evidence" value="ECO:0007669"/>
    <property type="project" value="UniProtKB-UniRule"/>
</dbReference>
<dbReference type="AlphaFoldDB" id="A0A1J4U1M4"/>
<dbReference type="SUPFAM" id="SSF56059">
    <property type="entry name" value="Glutathione synthetase ATP-binding domain-like"/>
    <property type="match status" value="1"/>
</dbReference>
<evidence type="ECO:0000313" key="3">
    <source>
        <dbReference type="EMBL" id="OIO16741.1"/>
    </source>
</evidence>
<dbReference type="InterPro" id="IPR013815">
    <property type="entry name" value="ATP_grasp_subdomain_1"/>
</dbReference>
<dbReference type="Gene3D" id="3.30.470.20">
    <property type="entry name" value="ATP-grasp fold, B domain"/>
    <property type="match status" value="1"/>
</dbReference>
<reference evidence="3 4" key="1">
    <citation type="journal article" date="2016" name="Environ. Microbiol.">
        <title>Genomic resolution of a cold subsurface aquifer community provides metabolic insights for novel microbes adapted to high CO concentrations.</title>
        <authorList>
            <person name="Probst A.J."/>
            <person name="Castelle C.J."/>
            <person name="Singh A."/>
            <person name="Brown C.T."/>
            <person name="Anantharaman K."/>
            <person name="Sharon I."/>
            <person name="Hug L.A."/>
            <person name="Burstein D."/>
            <person name="Emerson J.B."/>
            <person name="Thomas B.C."/>
            <person name="Banfield J.F."/>
        </authorList>
    </citation>
    <scope>NUCLEOTIDE SEQUENCE [LARGE SCALE GENOMIC DNA]</scope>
    <source>
        <strain evidence="3">CG1_02_38_13</strain>
    </source>
</reference>
<dbReference type="GO" id="GO:0005737">
    <property type="term" value="C:cytoplasm"/>
    <property type="evidence" value="ECO:0007669"/>
    <property type="project" value="TreeGrafter"/>
</dbReference>
<evidence type="ECO:0000256" key="1">
    <source>
        <dbReference type="PROSITE-ProRule" id="PRU00409"/>
    </source>
</evidence>
<comment type="caution">
    <text evidence="3">The sequence shown here is derived from an EMBL/GenBank/DDBJ whole genome shotgun (WGS) entry which is preliminary data.</text>
</comment>
<dbReference type="EMBL" id="MNVB01000053">
    <property type="protein sequence ID" value="OIO16741.1"/>
    <property type="molecule type" value="Genomic_DNA"/>
</dbReference>
<dbReference type="Pfam" id="PF08443">
    <property type="entry name" value="RimK"/>
    <property type="match status" value="1"/>
</dbReference>
<dbReference type="PANTHER" id="PTHR21621">
    <property type="entry name" value="RIBOSOMAL PROTEIN S6 MODIFICATION PROTEIN"/>
    <property type="match status" value="1"/>
</dbReference>
<keyword evidence="1" id="KW-0067">ATP-binding</keyword>
<dbReference type="Gene3D" id="3.30.1490.20">
    <property type="entry name" value="ATP-grasp fold, A domain"/>
    <property type="match status" value="1"/>
</dbReference>
<dbReference type="PANTHER" id="PTHR21621:SF0">
    <property type="entry name" value="BETA-CITRYLGLUTAMATE SYNTHASE B-RELATED"/>
    <property type="match status" value="1"/>
</dbReference>
<keyword evidence="1" id="KW-0547">Nucleotide-binding</keyword>
<dbReference type="PROSITE" id="PS50890">
    <property type="entry name" value="PUA"/>
    <property type="match status" value="1"/>
</dbReference>
<dbReference type="InterPro" id="IPR011761">
    <property type="entry name" value="ATP-grasp"/>
</dbReference>
<evidence type="ECO:0000259" key="2">
    <source>
        <dbReference type="PROSITE" id="PS50975"/>
    </source>
</evidence>
<dbReference type="InterPro" id="IPR013651">
    <property type="entry name" value="ATP-grasp_RimK-type"/>
</dbReference>
<feature type="domain" description="ATP-grasp" evidence="2">
    <location>
        <begin position="114"/>
        <end position="310"/>
    </location>
</feature>
<name>A0A1J4U1M4_9BACT</name>
<dbReference type="GO" id="GO:0046872">
    <property type="term" value="F:metal ion binding"/>
    <property type="evidence" value="ECO:0007669"/>
    <property type="project" value="InterPro"/>
</dbReference>
<proteinExistence type="predicted"/>
<dbReference type="GO" id="GO:0018169">
    <property type="term" value="F:ribosomal S6-glutamic acid ligase activity"/>
    <property type="evidence" value="ECO:0007669"/>
    <property type="project" value="TreeGrafter"/>
</dbReference>
<gene>
    <name evidence="3" type="ORF">AUJ29_02335</name>
</gene>
<sequence length="312" mass="36486">MTLILFIACRLLLTVYLAYFMKIAIGQAYNGIHKIFKKHLTALGADAFYFNIDHMNWFEVEDKDPDAYIWLADNKEERYRIIHDRVYFIENIFKKPIFPDMRMYFSEGDKVKQNQIFQCLNIPTAKTYIAAEKDKAVKIIHKIKYPFVLKDPYGYGGIHVFKIKNRQEAGEFVDKIFGAGLKTGCSLCQNIFYGQEFLPVEKDLRVITIGPKVFCAYWRIGQEGNWKHNLEQGARVSFDNVPISAVKMCQDFSRKMRFHWMGYDLFVLRDGSVKMMEYSSTARVKGAEAGGYDVRREQMKYVNLLINRRRSG</sequence>
<evidence type="ECO:0000313" key="4">
    <source>
        <dbReference type="Proteomes" id="UP000182465"/>
    </source>
</evidence>
<protein>
    <recommendedName>
        <fullName evidence="2">ATP-grasp domain-containing protein</fullName>
    </recommendedName>
</protein>
<dbReference type="PROSITE" id="PS50975">
    <property type="entry name" value="ATP_GRASP"/>
    <property type="match status" value="1"/>
</dbReference>